<protein>
    <submittedName>
        <fullName evidence="2">Pro-Pol polyprotein</fullName>
    </submittedName>
</protein>
<gene>
    <name evidence="2" type="ORF">ElyMa_003584800</name>
</gene>
<dbReference type="InterPro" id="IPR041577">
    <property type="entry name" value="RT_RNaseH_2"/>
</dbReference>
<dbReference type="InterPro" id="IPR043502">
    <property type="entry name" value="DNA/RNA_pol_sf"/>
</dbReference>
<name>A0AAV4EP75_9GAST</name>
<evidence type="ECO:0000313" key="3">
    <source>
        <dbReference type="Proteomes" id="UP000762676"/>
    </source>
</evidence>
<evidence type="ECO:0000313" key="2">
    <source>
        <dbReference type="EMBL" id="GFR62567.1"/>
    </source>
</evidence>
<sequence length="162" mass="18150">MFAYYSPWIPHFSDKIFMLSGNTTFPLPPEILQTFNNLKDELETAVLVTVDPKLPLTVETDASDVAISATLNQEGPENHAADALSRATCGAASCDNLRHLHEALSHPGVTRMIHFVRAKNLPYSVEEVKKRTSGRPVCSEIKPRFYRPKQTISSNLPSQWRD</sequence>
<feature type="domain" description="Reverse transcriptase/retrotransposon-derived protein RNase H-like" evidence="1">
    <location>
        <begin position="33"/>
        <end position="86"/>
    </location>
</feature>
<reference evidence="2 3" key="1">
    <citation type="journal article" date="2021" name="Elife">
        <title>Chloroplast acquisition without the gene transfer in kleptoplastic sea slugs, Plakobranchus ocellatus.</title>
        <authorList>
            <person name="Maeda T."/>
            <person name="Takahashi S."/>
            <person name="Yoshida T."/>
            <person name="Shimamura S."/>
            <person name="Takaki Y."/>
            <person name="Nagai Y."/>
            <person name="Toyoda A."/>
            <person name="Suzuki Y."/>
            <person name="Arimoto A."/>
            <person name="Ishii H."/>
            <person name="Satoh N."/>
            <person name="Nishiyama T."/>
            <person name="Hasebe M."/>
            <person name="Maruyama T."/>
            <person name="Minagawa J."/>
            <person name="Obokata J."/>
            <person name="Shigenobu S."/>
        </authorList>
    </citation>
    <scope>NUCLEOTIDE SEQUENCE [LARGE SCALE GENOMIC DNA]</scope>
</reference>
<dbReference type="SUPFAM" id="SSF56672">
    <property type="entry name" value="DNA/RNA polymerases"/>
    <property type="match status" value="1"/>
</dbReference>
<dbReference type="EMBL" id="BMAT01007347">
    <property type="protein sequence ID" value="GFR62567.1"/>
    <property type="molecule type" value="Genomic_DNA"/>
</dbReference>
<organism evidence="2 3">
    <name type="scientific">Elysia marginata</name>
    <dbReference type="NCBI Taxonomy" id="1093978"/>
    <lineage>
        <taxon>Eukaryota</taxon>
        <taxon>Metazoa</taxon>
        <taxon>Spiralia</taxon>
        <taxon>Lophotrochozoa</taxon>
        <taxon>Mollusca</taxon>
        <taxon>Gastropoda</taxon>
        <taxon>Heterobranchia</taxon>
        <taxon>Euthyneura</taxon>
        <taxon>Panpulmonata</taxon>
        <taxon>Sacoglossa</taxon>
        <taxon>Placobranchoidea</taxon>
        <taxon>Plakobranchidae</taxon>
        <taxon>Elysia</taxon>
    </lineage>
</organism>
<keyword evidence="3" id="KW-1185">Reference proteome</keyword>
<dbReference type="AlphaFoldDB" id="A0AAV4EP75"/>
<evidence type="ECO:0000259" key="1">
    <source>
        <dbReference type="Pfam" id="PF17919"/>
    </source>
</evidence>
<accession>A0AAV4EP75</accession>
<comment type="caution">
    <text evidence="2">The sequence shown here is derived from an EMBL/GenBank/DDBJ whole genome shotgun (WGS) entry which is preliminary data.</text>
</comment>
<proteinExistence type="predicted"/>
<dbReference type="Proteomes" id="UP000762676">
    <property type="component" value="Unassembled WGS sequence"/>
</dbReference>
<dbReference type="Pfam" id="PF17919">
    <property type="entry name" value="RT_RNaseH_2"/>
    <property type="match status" value="1"/>
</dbReference>